<reference evidence="2" key="1">
    <citation type="journal article" date="2023" name="Mol. Phylogenet. Evol.">
        <title>Genome-scale phylogeny and comparative genomics of the fungal order Sordariales.</title>
        <authorList>
            <person name="Hensen N."/>
            <person name="Bonometti L."/>
            <person name="Westerberg I."/>
            <person name="Brannstrom I.O."/>
            <person name="Guillou S."/>
            <person name="Cros-Aarteil S."/>
            <person name="Calhoun S."/>
            <person name="Haridas S."/>
            <person name="Kuo A."/>
            <person name="Mondo S."/>
            <person name="Pangilinan J."/>
            <person name="Riley R."/>
            <person name="LaButti K."/>
            <person name="Andreopoulos B."/>
            <person name="Lipzen A."/>
            <person name="Chen C."/>
            <person name="Yan M."/>
            <person name="Daum C."/>
            <person name="Ng V."/>
            <person name="Clum A."/>
            <person name="Steindorff A."/>
            <person name="Ohm R.A."/>
            <person name="Martin F."/>
            <person name="Silar P."/>
            <person name="Natvig D.O."/>
            <person name="Lalanne C."/>
            <person name="Gautier V."/>
            <person name="Ament-Velasquez S.L."/>
            <person name="Kruys A."/>
            <person name="Hutchinson M.I."/>
            <person name="Powell A.J."/>
            <person name="Barry K."/>
            <person name="Miller A.N."/>
            <person name="Grigoriev I.V."/>
            <person name="Debuchy R."/>
            <person name="Gladieux P."/>
            <person name="Hiltunen Thoren M."/>
            <person name="Johannesson H."/>
        </authorList>
    </citation>
    <scope>NUCLEOTIDE SEQUENCE</scope>
    <source>
        <strain evidence="2">PSN243</strain>
    </source>
</reference>
<evidence type="ECO:0000256" key="1">
    <source>
        <dbReference type="SAM" id="SignalP"/>
    </source>
</evidence>
<name>A0AAV9GGN1_9PEZI</name>
<protein>
    <submittedName>
        <fullName evidence="2">Uncharacterized protein</fullName>
    </submittedName>
</protein>
<accession>A0AAV9GGN1</accession>
<dbReference type="Proteomes" id="UP001321760">
    <property type="component" value="Unassembled WGS sequence"/>
</dbReference>
<proteinExistence type="predicted"/>
<organism evidence="2 3">
    <name type="scientific">Podospora aff. communis PSN243</name>
    <dbReference type="NCBI Taxonomy" id="3040156"/>
    <lineage>
        <taxon>Eukaryota</taxon>
        <taxon>Fungi</taxon>
        <taxon>Dikarya</taxon>
        <taxon>Ascomycota</taxon>
        <taxon>Pezizomycotina</taxon>
        <taxon>Sordariomycetes</taxon>
        <taxon>Sordariomycetidae</taxon>
        <taxon>Sordariales</taxon>
        <taxon>Podosporaceae</taxon>
        <taxon>Podospora</taxon>
    </lineage>
</organism>
<reference evidence="2" key="2">
    <citation type="submission" date="2023-05" db="EMBL/GenBank/DDBJ databases">
        <authorList>
            <consortium name="Lawrence Berkeley National Laboratory"/>
            <person name="Steindorff A."/>
            <person name="Hensen N."/>
            <person name="Bonometti L."/>
            <person name="Westerberg I."/>
            <person name="Brannstrom I.O."/>
            <person name="Guillou S."/>
            <person name="Cros-Aarteil S."/>
            <person name="Calhoun S."/>
            <person name="Haridas S."/>
            <person name="Kuo A."/>
            <person name="Mondo S."/>
            <person name="Pangilinan J."/>
            <person name="Riley R."/>
            <person name="Labutti K."/>
            <person name="Andreopoulos B."/>
            <person name="Lipzen A."/>
            <person name="Chen C."/>
            <person name="Yanf M."/>
            <person name="Daum C."/>
            <person name="Ng V."/>
            <person name="Clum A."/>
            <person name="Ohm R."/>
            <person name="Martin F."/>
            <person name="Silar P."/>
            <person name="Natvig D."/>
            <person name="Lalanne C."/>
            <person name="Gautier V."/>
            <person name="Ament-Velasquez S.L."/>
            <person name="Kruys A."/>
            <person name="Hutchinson M.I."/>
            <person name="Powell A.J."/>
            <person name="Barry K."/>
            <person name="Miller A.N."/>
            <person name="Grigoriev I.V."/>
            <person name="Debuchy R."/>
            <person name="Gladieux P."/>
            <person name="Thoren M.H."/>
            <person name="Johannesson H."/>
        </authorList>
    </citation>
    <scope>NUCLEOTIDE SEQUENCE</scope>
    <source>
        <strain evidence="2">PSN243</strain>
    </source>
</reference>
<dbReference type="AlphaFoldDB" id="A0AAV9GGN1"/>
<evidence type="ECO:0000313" key="3">
    <source>
        <dbReference type="Proteomes" id="UP001321760"/>
    </source>
</evidence>
<comment type="caution">
    <text evidence="2">The sequence shown here is derived from an EMBL/GenBank/DDBJ whole genome shotgun (WGS) entry which is preliminary data.</text>
</comment>
<gene>
    <name evidence="2" type="ORF">QBC34DRAFT_427359</name>
</gene>
<keyword evidence="3" id="KW-1185">Reference proteome</keyword>
<feature type="signal peptide" evidence="1">
    <location>
        <begin position="1"/>
        <end position="19"/>
    </location>
</feature>
<keyword evidence="1" id="KW-0732">Signal</keyword>
<dbReference type="EMBL" id="MU865950">
    <property type="protein sequence ID" value="KAK4447333.1"/>
    <property type="molecule type" value="Genomic_DNA"/>
</dbReference>
<evidence type="ECO:0000313" key="2">
    <source>
        <dbReference type="EMBL" id="KAK4447333.1"/>
    </source>
</evidence>
<feature type="chain" id="PRO_5043564001" evidence="1">
    <location>
        <begin position="20"/>
        <end position="125"/>
    </location>
</feature>
<sequence>MRLALTLHFLSLNALLGLASPLNGAPGVSPRQGDCFSCYSAPDQCYARCLKCVYNGKKCIIHKAIGDTPQGHNFVGISKKAVASSNRQRADFSTADEIVRVRGNRGKSWQRSRTNVLAALMGSLE</sequence>